<dbReference type="EMBL" id="CP126980">
    <property type="protein sequence ID" value="WIN00646.1"/>
    <property type="molecule type" value="Genomic_DNA"/>
</dbReference>
<accession>A0ABY8WS24</accession>
<keyword evidence="2" id="KW-1185">Reference proteome</keyword>
<gene>
    <name evidence="1" type="ORF">ACTOB_004363</name>
</gene>
<dbReference type="RefSeq" id="WP_284922175.1">
    <property type="nucleotide sequence ID" value="NZ_CP126980.1"/>
</dbReference>
<sequence>MDAYDTYGTSAYPVAELARLLTEQLGVSFIERDSCYRGVYLVADAGTQRVEIQPNAIPGDDDEDDFYDGDHPGIQTLVLVSGPHRDNPLTAHLDSIDALTALRRHPAR</sequence>
<evidence type="ECO:0000313" key="2">
    <source>
        <dbReference type="Proteomes" id="UP001240150"/>
    </source>
</evidence>
<organism evidence="1 2">
    <name type="scientific">Actinoplanes oblitus</name>
    <dbReference type="NCBI Taxonomy" id="3040509"/>
    <lineage>
        <taxon>Bacteria</taxon>
        <taxon>Bacillati</taxon>
        <taxon>Actinomycetota</taxon>
        <taxon>Actinomycetes</taxon>
        <taxon>Micromonosporales</taxon>
        <taxon>Micromonosporaceae</taxon>
        <taxon>Actinoplanes</taxon>
    </lineage>
</organism>
<reference evidence="1 2" key="1">
    <citation type="submission" date="2023-06" db="EMBL/GenBank/DDBJ databases">
        <authorList>
            <person name="Yushchuk O."/>
            <person name="Binda E."/>
            <person name="Ruckert-Reed C."/>
            <person name="Fedorenko V."/>
            <person name="Kalinowski J."/>
            <person name="Marinelli F."/>
        </authorList>
    </citation>
    <scope>NUCLEOTIDE SEQUENCE [LARGE SCALE GENOMIC DNA]</scope>
    <source>
        <strain evidence="1 2">NRRL 3884</strain>
    </source>
</reference>
<protein>
    <submittedName>
        <fullName evidence="1">Uncharacterized protein</fullName>
    </submittedName>
</protein>
<name>A0ABY8WS24_9ACTN</name>
<evidence type="ECO:0000313" key="1">
    <source>
        <dbReference type="EMBL" id="WIN00646.1"/>
    </source>
</evidence>
<proteinExistence type="predicted"/>
<dbReference type="Proteomes" id="UP001240150">
    <property type="component" value="Chromosome"/>
</dbReference>